<dbReference type="Pfam" id="PF14016">
    <property type="entry name" value="DUF4232"/>
    <property type="match status" value="1"/>
</dbReference>
<keyword evidence="2" id="KW-0732">Signal</keyword>
<sequence length="237" mass="22752">MSSATLVARRARRAAAVSLVAVAALSLSACGNDKDDNGAAANGSSSAASAGASGPDEASGSHSGTGSGSESAGTSAGGGGGHGKGTAAAPASNLSPRSASDRCAAADMSLRVGDADAGAGNIHYPLVFTNTGKKTCSLGGYPGVSLLAGDGQQVGSPAKREGGKGSVVRLAPGKSAYAALRTINDGLKDAPCWKTGKIVKAYAPGSKDAMTARTSGLRVCGDTFTVGALQPGTGPQG</sequence>
<feature type="region of interest" description="Disordered" evidence="1">
    <location>
        <begin position="35"/>
        <end position="100"/>
    </location>
</feature>
<name>A0ABR5IUS0_9ACTN</name>
<protein>
    <recommendedName>
        <fullName evidence="3">DUF4232 domain-containing protein</fullName>
    </recommendedName>
</protein>
<comment type="caution">
    <text evidence="4">The sequence shown here is derived from an EMBL/GenBank/DDBJ whole genome shotgun (WGS) entry which is preliminary data.</text>
</comment>
<dbReference type="Proteomes" id="UP000037020">
    <property type="component" value="Unassembled WGS sequence"/>
</dbReference>
<evidence type="ECO:0000313" key="5">
    <source>
        <dbReference type="Proteomes" id="UP000037020"/>
    </source>
</evidence>
<reference evidence="4 5" key="1">
    <citation type="submission" date="2015-07" db="EMBL/GenBank/DDBJ databases">
        <authorList>
            <person name="Ju K.-S."/>
            <person name="Doroghazi J.R."/>
            <person name="Metcalf W.W."/>
        </authorList>
    </citation>
    <scope>NUCLEOTIDE SEQUENCE [LARGE SCALE GENOMIC DNA]</scope>
    <source>
        <strain evidence="4 5">NRRL B-3589</strain>
    </source>
</reference>
<accession>A0ABR5IUS0</accession>
<dbReference type="RefSeq" id="WP_030874182.1">
    <property type="nucleotide sequence ID" value="NZ_JBIRHZ010000007.1"/>
</dbReference>
<proteinExistence type="predicted"/>
<organism evidence="4 5">
    <name type="scientific">Streptomyces varsoviensis</name>
    <dbReference type="NCBI Taxonomy" id="67373"/>
    <lineage>
        <taxon>Bacteria</taxon>
        <taxon>Bacillati</taxon>
        <taxon>Actinomycetota</taxon>
        <taxon>Actinomycetes</taxon>
        <taxon>Kitasatosporales</taxon>
        <taxon>Streptomycetaceae</taxon>
        <taxon>Streptomyces</taxon>
    </lineage>
</organism>
<dbReference type="InterPro" id="IPR025326">
    <property type="entry name" value="DUF4232"/>
</dbReference>
<evidence type="ECO:0000256" key="1">
    <source>
        <dbReference type="SAM" id="MobiDB-lite"/>
    </source>
</evidence>
<gene>
    <name evidence="4" type="ORF">ADK38_39665</name>
</gene>
<feature type="domain" description="DUF4232" evidence="3">
    <location>
        <begin position="103"/>
        <end position="230"/>
    </location>
</feature>
<evidence type="ECO:0000259" key="3">
    <source>
        <dbReference type="Pfam" id="PF14016"/>
    </source>
</evidence>
<feature type="signal peptide" evidence="2">
    <location>
        <begin position="1"/>
        <end position="29"/>
    </location>
</feature>
<feature type="compositionally biased region" description="Low complexity" evidence="1">
    <location>
        <begin position="38"/>
        <end position="74"/>
    </location>
</feature>
<keyword evidence="5" id="KW-1185">Reference proteome</keyword>
<dbReference type="EMBL" id="LGUT01003771">
    <property type="protein sequence ID" value="KOG76779.1"/>
    <property type="molecule type" value="Genomic_DNA"/>
</dbReference>
<evidence type="ECO:0000256" key="2">
    <source>
        <dbReference type="SAM" id="SignalP"/>
    </source>
</evidence>
<feature type="compositionally biased region" description="Gly residues" evidence="1">
    <location>
        <begin position="75"/>
        <end position="84"/>
    </location>
</feature>
<evidence type="ECO:0000313" key="4">
    <source>
        <dbReference type="EMBL" id="KOG76779.1"/>
    </source>
</evidence>
<feature type="chain" id="PRO_5046265872" description="DUF4232 domain-containing protein" evidence="2">
    <location>
        <begin position="30"/>
        <end position="237"/>
    </location>
</feature>